<dbReference type="Gene3D" id="3.40.1520.20">
    <property type="match status" value="3"/>
</dbReference>
<evidence type="ECO:0000256" key="5">
    <source>
        <dbReference type="SAM" id="Coils"/>
    </source>
</evidence>
<accession>A0A654KFY2</accession>
<protein>
    <submittedName>
        <fullName evidence="9">OmpA/MotB domain protein</fullName>
    </submittedName>
</protein>
<dbReference type="InterPro" id="IPR009282">
    <property type="entry name" value="DUF937"/>
</dbReference>
<keyword evidence="2 4" id="KW-0472">Membrane</keyword>
<evidence type="ECO:0000256" key="4">
    <source>
        <dbReference type="PROSITE-ProRule" id="PRU00473"/>
    </source>
</evidence>
<dbReference type="EMBL" id="CP002456">
    <property type="protein sequence ID" value="ADU91331.1"/>
    <property type="molecule type" value="Genomic_DNA"/>
</dbReference>
<evidence type="ECO:0000259" key="8">
    <source>
        <dbReference type="PROSITE" id="PS51123"/>
    </source>
</evidence>
<feature type="compositionally biased region" description="Acidic residues" evidence="6">
    <location>
        <begin position="664"/>
        <end position="675"/>
    </location>
</feature>
<feature type="region of interest" description="Disordered" evidence="6">
    <location>
        <begin position="662"/>
        <end position="713"/>
    </location>
</feature>
<dbReference type="CDD" id="cd07185">
    <property type="entry name" value="OmpA_C-like"/>
    <property type="match status" value="1"/>
</dbReference>
<feature type="domain" description="OmpA-like" evidence="8">
    <location>
        <begin position="722"/>
        <end position="838"/>
    </location>
</feature>
<reference evidence="9 10" key="1">
    <citation type="journal article" date="2011" name="J. Bacteriol.">
        <title>Genome sequence of Taylorella equigenitalis MCE9, the causative agent of contagious equine metritis.</title>
        <authorList>
            <person name="Hebert L."/>
            <person name="Moumen B."/>
            <person name="Duquesne F."/>
            <person name="Breuil M.F."/>
            <person name="Laugier C."/>
            <person name="Batto J.M."/>
            <person name="Renault P."/>
            <person name="Petry S."/>
        </authorList>
    </citation>
    <scope>NUCLEOTIDE SEQUENCE [LARGE SCALE GENOMIC DNA]</scope>
    <source>
        <strain evidence="9 10">MCE9</strain>
    </source>
</reference>
<dbReference type="InterPro" id="IPR006664">
    <property type="entry name" value="OMP_bac"/>
</dbReference>
<dbReference type="AlphaFoldDB" id="A0A654KFY2"/>
<gene>
    <name evidence="9" type="ordered locus">TEQUI_0386</name>
</gene>
<dbReference type="InterPro" id="IPR050330">
    <property type="entry name" value="Bact_OuterMem_StrucFunc"/>
</dbReference>
<dbReference type="InterPro" id="IPR036737">
    <property type="entry name" value="OmpA-like_sf"/>
</dbReference>
<evidence type="ECO:0000256" key="6">
    <source>
        <dbReference type="SAM" id="MobiDB-lite"/>
    </source>
</evidence>
<feature type="compositionally biased region" description="Low complexity" evidence="6">
    <location>
        <begin position="250"/>
        <end position="264"/>
    </location>
</feature>
<dbReference type="PROSITE" id="PS51123">
    <property type="entry name" value="OMPA_2"/>
    <property type="match status" value="1"/>
</dbReference>
<dbReference type="KEGG" id="teq:TEQUI_0386"/>
<evidence type="ECO:0000256" key="7">
    <source>
        <dbReference type="SAM" id="Phobius"/>
    </source>
</evidence>
<dbReference type="InterPro" id="IPR006665">
    <property type="entry name" value="OmpA-like"/>
</dbReference>
<evidence type="ECO:0000313" key="9">
    <source>
        <dbReference type="EMBL" id="ADU91331.1"/>
    </source>
</evidence>
<dbReference type="PANTHER" id="PTHR30329">
    <property type="entry name" value="STATOR ELEMENT OF FLAGELLAR MOTOR COMPLEX"/>
    <property type="match status" value="1"/>
</dbReference>
<keyword evidence="5" id="KW-0175">Coiled coil</keyword>
<comment type="subcellular location">
    <subcellularLocation>
        <location evidence="1">Cell outer membrane</location>
    </subcellularLocation>
</comment>
<dbReference type="Proteomes" id="UP000007472">
    <property type="component" value="Chromosome"/>
</dbReference>
<sequence>MNFDINQLLKGSVRDAVLDQITKSVGLPELKANSVLDRIVSVVMSGISRKTNSKEDAEHLLDAIKGVDSNTQQIYSTGATASDLGFDSLKQKGLSLLNSLFGSEFDGLVDQVSREEGVTQVQAKDSMATAAPAIFSSLKNYLGSDFSLANLSALTGMVGLTATGADLLNKATTPVTKPATHKVPSQETVDAARMAGVHEPQYTKSTEVHDREMEEPKKSGIWKWLIILALILIALLLFRSCNKKDNPAITNNEESVVNNETTNNDATPPAPVENPDSKETKIIEGFGNFEWDYQDEKLVIDGDIDSAETKATLVDAFKGIAGTLAVEDKLDIDADKGKLEFTNFAALAGALKDFVGVDGKFDGKELKLSGTLNSEEAKANLVKKLSEVLGADYKIQADDVKVEATKTEEPKEENKDSQKDEVKVSKDLGDLRWNAKTDKVVVGGDVPSEEVKAKVLEAFKVIAGNRPLEDKLNVDKDEGEFSFNDFTAFAGVLKDYPTIEGDFDEGVLKLDGTLNSEDAKKKLATDLVAVLGSAFKVDVESIDVDAPEEVEGYGDLSWKFDGDKLVIDGDVSAEDKTKLLAAFDSIKDTSTIQDDMDVKDNQANMKLDSLDAFIKVVGDFPNVKGSFDGFTLDLTGHVISDERKTELVTKLQEALGSQFKIDADDVDVETPDVGETENKPVDDTNFPTPAEQPADQTAPAEQATTSSETAQTDELANVLDISEMSKENLDLHIVFDSASSDIQPKYNDRLDAFAKYLIESNRTGEISGYTDNQGDDESNKKLSAERANSVRNYLVSKGVPETNIVAVGYGEANPIADNNTPEGRLANRRIEFNVKDVTSKKDAIGEMINQTEDKAKSTYDSTKEKVTEAAEVTKEKVQEGYETAKDKVNKAANATKEAYKDAKETVSEAAGKAGEKIKDTAKSVGNAVDKAAHKTEDAIQNIKEKMGGEPSSTSPAPAQ</sequence>
<evidence type="ECO:0000256" key="3">
    <source>
        <dbReference type="ARBA" id="ARBA00023237"/>
    </source>
</evidence>
<dbReference type="Gene3D" id="3.30.1330.60">
    <property type="entry name" value="OmpA-like domain"/>
    <property type="match status" value="1"/>
</dbReference>
<dbReference type="PRINTS" id="PR01021">
    <property type="entry name" value="OMPADOMAIN"/>
</dbReference>
<dbReference type="Gene3D" id="1.20.120.20">
    <property type="entry name" value="Apolipoprotein"/>
    <property type="match status" value="1"/>
</dbReference>
<feature type="region of interest" description="Disordered" evidence="6">
    <location>
        <begin position="248"/>
        <end position="278"/>
    </location>
</feature>
<keyword evidence="3" id="KW-0998">Cell outer membrane</keyword>
<feature type="compositionally biased region" description="Polar residues" evidence="6">
    <location>
        <begin position="702"/>
        <end position="713"/>
    </location>
</feature>
<feature type="coiled-coil region" evidence="5">
    <location>
        <begin position="874"/>
        <end position="905"/>
    </location>
</feature>
<feature type="compositionally biased region" description="Basic and acidic residues" evidence="6">
    <location>
        <begin position="930"/>
        <end position="947"/>
    </location>
</feature>
<feature type="region of interest" description="Disordered" evidence="6">
    <location>
        <begin position="928"/>
        <end position="959"/>
    </location>
</feature>
<keyword evidence="7" id="KW-1133">Transmembrane helix</keyword>
<feature type="transmembrane region" description="Helical" evidence="7">
    <location>
        <begin position="221"/>
        <end position="238"/>
    </location>
</feature>
<evidence type="ECO:0000256" key="1">
    <source>
        <dbReference type="ARBA" id="ARBA00004442"/>
    </source>
</evidence>
<dbReference type="Pfam" id="PF06078">
    <property type="entry name" value="DUF937"/>
    <property type="match status" value="1"/>
</dbReference>
<dbReference type="Pfam" id="PF00691">
    <property type="entry name" value="OmpA"/>
    <property type="match status" value="1"/>
</dbReference>
<organism evidence="9 10">
    <name type="scientific">Taylorella equigenitalis (strain MCE9)</name>
    <dbReference type="NCBI Taxonomy" id="937774"/>
    <lineage>
        <taxon>Bacteria</taxon>
        <taxon>Pseudomonadati</taxon>
        <taxon>Pseudomonadota</taxon>
        <taxon>Betaproteobacteria</taxon>
        <taxon>Burkholderiales</taxon>
        <taxon>Alcaligenaceae</taxon>
        <taxon>Taylorella</taxon>
    </lineage>
</organism>
<feature type="compositionally biased region" description="Polar residues" evidence="6">
    <location>
        <begin position="950"/>
        <end position="959"/>
    </location>
</feature>
<dbReference type="SUPFAM" id="SSF103088">
    <property type="entry name" value="OmpA-like"/>
    <property type="match status" value="1"/>
</dbReference>
<evidence type="ECO:0000256" key="2">
    <source>
        <dbReference type="ARBA" id="ARBA00023136"/>
    </source>
</evidence>
<name>A0A654KFY2_TAYEM</name>
<dbReference type="GO" id="GO:0009279">
    <property type="term" value="C:cell outer membrane"/>
    <property type="evidence" value="ECO:0007669"/>
    <property type="project" value="UniProtKB-SubCell"/>
</dbReference>
<keyword evidence="7" id="KW-0812">Transmembrane</keyword>
<proteinExistence type="predicted"/>
<evidence type="ECO:0000313" key="10">
    <source>
        <dbReference type="Proteomes" id="UP000007472"/>
    </source>
</evidence>
<dbReference type="PANTHER" id="PTHR30329:SF21">
    <property type="entry name" value="LIPOPROTEIN YIAD-RELATED"/>
    <property type="match status" value="1"/>
</dbReference>